<keyword evidence="3" id="KW-0732">Signal</keyword>
<sequence length="382" mass="42412">MQVSALLLAISTLALGVYAADELLPVSFKPTDFPKKTAPCKALNRHTNEIKNIEIKYVEINPEAERTLLMVHGWPSLWHSWKYQIEEFKDDYHIIAPDQRGFGSSTTPGDVGSSGTWGDLAGDLVCMLEHAGVERAICMGHDWGAQVCYEAARMRPDVFEAVIGAVVPYIPSASGQFIPISVLDKVVPKLAYQIFLSNVDVAAKQLNADIRRSLRATLRTVASPPPDTFLADPNSYMGAWDGVKEISPIPFFTQEEEDYWVAQYNIQEFKPTLEFYTIGDRKLSWQFTHDQGNYTISQPALSVLPNNDPVADWVSAAKILGSDKYVSQLTTKTLDGAHWVQLENLREFNAIVRNWLDALPAATEKKAEKAEPEGVGRAAGEL</sequence>
<dbReference type="AlphaFoldDB" id="A0A401GA76"/>
<feature type="signal peptide" evidence="3">
    <location>
        <begin position="1"/>
        <end position="19"/>
    </location>
</feature>
<evidence type="ECO:0000256" key="1">
    <source>
        <dbReference type="ARBA" id="ARBA00022801"/>
    </source>
</evidence>
<comment type="caution">
    <text evidence="5">The sequence shown here is derived from an EMBL/GenBank/DDBJ whole genome shotgun (WGS) entry which is preliminary data.</text>
</comment>
<comment type="similarity">
    <text evidence="2">Belongs to the AB hydrolase superfamily. Epoxide hydrolase family.</text>
</comment>
<dbReference type="InParanoid" id="A0A401GA76"/>
<dbReference type="PANTHER" id="PTHR43329">
    <property type="entry name" value="EPOXIDE HYDROLASE"/>
    <property type="match status" value="1"/>
</dbReference>
<dbReference type="Pfam" id="PF00561">
    <property type="entry name" value="Abhydrolase_1"/>
    <property type="match status" value="1"/>
</dbReference>
<keyword evidence="1" id="KW-0378">Hydrolase</keyword>
<dbReference type="InterPro" id="IPR000073">
    <property type="entry name" value="AB_hydrolase_1"/>
</dbReference>
<dbReference type="GO" id="GO:0016787">
    <property type="term" value="F:hydrolase activity"/>
    <property type="evidence" value="ECO:0007669"/>
    <property type="project" value="UniProtKB-KW"/>
</dbReference>
<keyword evidence="6" id="KW-1185">Reference proteome</keyword>
<protein>
    <recommendedName>
        <fullName evidence="4">AB hydrolase-1 domain-containing protein</fullName>
    </recommendedName>
</protein>
<name>A0A401GA76_9APHY</name>
<organism evidence="5 6">
    <name type="scientific">Sparassis crispa</name>
    <dbReference type="NCBI Taxonomy" id="139825"/>
    <lineage>
        <taxon>Eukaryota</taxon>
        <taxon>Fungi</taxon>
        <taxon>Dikarya</taxon>
        <taxon>Basidiomycota</taxon>
        <taxon>Agaricomycotina</taxon>
        <taxon>Agaricomycetes</taxon>
        <taxon>Polyporales</taxon>
        <taxon>Sparassidaceae</taxon>
        <taxon>Sparassis</taxon>
    </lineage>
</organism>
<accession>A0A401GA76</accession>
<evidence type="ECO:0000313" key="5">
    <source>
        <dbReference type="EMBL" id="GBE79072.1"/>
    </source>
</evidence>
<dbReference type="STRING" id="139825.A0A401GA76"/>
<evidence type="ECO:0000313" key="6">
    <source>
        <dbReference type="Proteomes" id="UP000287166"/>
    </source>
</evidence>
<evidence type="ECO:0000256" key="3">
    <source>
        <dbReference type="SAM" id="SignalP"/>
    </source>
</evidence>
<feature type="domain" description="AB hydrolase-1" evidence="4">
    <location>
        <begin position="67"/>
        <end position="344"/>
    </location>
</feature>
<gene>
    <name evidence="5" type="ORF">SCP_0202690</name>
</gene>
<dbReference type="RefSeq" id="XP_027609985.1">
    <property type="nucleotide sequence ID" value="XM_027754184.1"/>
</dbReference>
<dbReference type="Proteomes" id="UP000287166">
    <property type="component" value="Unassembled WGS sequence"/>
</dbReference>
<dbReference type="Gene3D" id="3.40.50.1820">
    <property type="entry name" value="alpha/beta hydrolase"/>
    <property type="match status" value="1"/>
</dbReference>
<reference evidence="5 6" key="1">
    <citation type="journal article" date="2018" name="Sci. Rep.">
        <title>Genome sequence of the cauliflower mushroom Sparassis crispa (Hanabiratake) and its association with beneficial usage.</title>
        <authorList>
            <person name="Kiyama R."/>
            <person name="Furutani Y."/>
            <person name="Kawaguchi K."/>
            <person name="Nakanishi T."/>
        </authorList>
    </citation>
    <scope>NUCLEOTIDE SEQUENCE [LARGE SCALE GENOMIC DNA]</scope>
</reference>
<proteinExistence type="inferred from homology"/>
<dbReference type="InterPro" id="IPR000639">
    <property type="entry name" value="Epox_hydrolase-like"/>
</dbReference>
<dbReference type="SUPFAM" id="SSF53474">
    <property type="entry name" value="alpha/beta-Hydrolases"/>
    <property type="match status" value="1"/>
</dbReference>
<dbReference type="InterPro" id="IPR029058">
    <property type="entry name" value="AB_hydrolase_fold"/>
</dbReference>
<dbReference type="OrthoDB" id="408373at2759"/>
<dbReference type="GeneID" id="38775989"/>
<evidence type="ECO:0000259" key="4">
    <source>
        <dbReference type="Pfam" id="PF00561"/>
    </source>
</evidence>
<evidence type="ECO:0000256" key="2">
    <source>
        <dbReference type="ARBA" id="ARBA00038334"/>
    </source>
</evidence>
<dbReference type="PRINTS" id="PR00412">
    <property type="entry name" value="EPOXHYDRLASE"/>
</dbReference>
<dbReference type="EMBL" id="BFAD01000002">
    <property type="protein sequence ID" value="GBE79072.1"/>
    <property type="molecule type" value="Genomic_DNA"/>
</dbReference>
<feature type="chain" id="PRO_5019416356" description="AB hydrolase-1 domain-containing protein" evidence="3">
    <location>
        <begin position="20"/>
        <end position="382"/>
    </location>
</feature>